<name>A0A3L7DTN1_9GAMM</name>
<keyword evidence="3" id="KW-1185">Reference proteome</keyword>
<feature type="compositionally biased region" description="Basic and acidic residues" evidence="1">
    <location>
        <begin position="41"/>
        <end position="76"/>
    </location>
</feature>
<evidence type="ECO:0000256" key="1">
    <source>
        <dbReference type="SAM" id="MobiDB-lite"/>
    </source>
</evidence>
<evidence type="ECO:0000313" key="2">
    <source>
        <dbReference type="EMBL" id="RLQ20957.1"/>
    </source>
</evidence>
<dbReference type="EMBL" id="QRAN01000017">
    <property type="protein sequence ID" value="RLQ20957.1"/>
    <property type="molecule type" value="Genomic_DNA"/>
</dbReference>
<dbReference type="Proteomes" id="UP000265509">
    <property type="component" value="Unassembled WGS sequence"/>
</dbReference>
<reference evidence="2 3" key="1">
    <citation type="submission" date="2018-07" db="EMBL/GenBank/DDBJ databases">
        <title>Halioglobus sp. genome submission.</title>
        <authorList>
            <person name="Ye M.-Q."/>
            <person name="Du Z.-J."/>
        </authorList>
    </citation>
    <scope>NUCLEOTIDE SEQUENCE [LARGE SCALE GENOMIC DNA]</scope>
    <source>
        <strain evidence="2 3">U0301</strain>
    </source>
</reference>
<gene>
    <name evidence="2" type="ORF">DWB85_14610</name>
</gene>
<feature type="region of interest" description="Disordered" evidence="1">
    <location>
        <begin position="1"/>
        <end position="76"/>
    </location>
</feature>
<dbReference type="AlphaFoldDB" id="A0A3L7DTN1"/>
<comment type="caution">
    <text evidence="2">The sequence shown here is derived from an EMBL/GenBank/DDBJ whole genome shotgun (WGS) entry which is preliminary data.</text>
</comment>
<evidence type="ECO:0000313" key="3">
    <source>
        <dbReference type="Proteomes" id="UP000265509"/>
    </source>
</evidence>
<sequence length="76" mass="8840">MTMPERAQFEVRDVGSASGGADTGGNKKYMGVERRRAHRRTGMDRRTDVRFEPGKDDRRQNHGRRHDDEDGYRFLS</sequence>
<proteinExistence type="predicted"/>
<accession>A0A3L7DTN1</accession>
<organism evidence="2 3">
    <name type="scientific">Seongchinamella sediminis</name>
    <dbReference type="NCBI Taxonomy" id="2283635"/>
    <lineage>
        <taxon>Bacteria</taxon>
        <taxon>Pseudomonadati</taxon>
        <taxon>Pseudomonadota</taxon>
        <taxon>Gammaproteobacteria</taxon>
        <taxon>Cellvibrionales</taxon>
        <taxon>Halieaceae</taxon>
        <taxon>Seongchinamella</taxon>
    </lineage>
</organism>
<protein>
    <submittedName>
        <fullName evidence="2">Uncharacterized protein</fullName>
    </submittedName>
</protein>